<feature type="transmembrane region" description="Helical" evidence="6">
    <location>
        <begin position="20"/>
        <end position="40"/>
    </location>
</feature>
<feature type="transmembrane region" description="Helical" evidence="6">
    <location>
        <begin position="52"/>
        <end position="73"/>
    </location>
</feature>
<keyword evidence="2 5" id="KW-0812">Transmembrane</keyword>
<accession>A0A8X8BMC5</accession>
<dbReference type="PROSITE" id="PS51225">
    <property type="entry name" value="MARVEL"/>
    <property type="match status" value="1"/>
</dbReference>
<keyword evidence="9" id="KW-1185">Reference proteome</keyword>
<evidence type="ECO:0000256" key="6">
    <source>
        <dbReference type="SAM" id="Phobius"/>
    </source>
</evidence>
<dbReference type="GO" id="GO:0016020">
    <property type="term" value="C:membrane"/>
    <property type="evidence" value="ECO:0007669"/>
    <property type="project" value="UniProtKB-SubCell"/>
</dbReference>
<feature type="transmembrane region" description="Helical" evidence="6">
    <location>
        <begin position="93"/>
        <end position="111"/>
    </location>
</feature>
<dbReference type="PANTHER" id="PTHR22776:SF28">
    <property type="entry name" value="MARVEL DOMAIN-CONTAINING PROTEIN 1"/>
    <property type="match status" value="1"/>
</dbReference>
<dbReference type="AlphaFoldDB" id="A0A8X8BMC5"/>
<keyword evidence="3 6" id="KW-1133">Transmembrane helix</keyword>
<evidence type="ECO:0000259" key="7">
    <source>
        <dbReference type="PROSITE" id="PS51225"/>
    </source>
</evidence>
<feature type="non-terminal residue" evidence="8">
    <location>
        <position position="1"/>
    </location>
</feature>
<protein>
    <submittedName>
        <fullName evidence="8">MALD1 protein</fullName>
    </submittedName>
</protein>
<sequence length="166" mass="18699">MPPPPEVRSTRLSANKDFAKSFVGILRVLQIALGAGLWITIATNKYDGSIHFVLFVAVVFWLLTLAIYIITLLDKQNLVFFLGGDRWLLSNAVHDLLATVLYSVSLGIMIYKTEKMSYCTLQRYKHFCLYKVYLIASVFAGLSAVAYLITAVYNTYRKCKGNNTVI</sequence>
<dbReference type="Proteomes" id="UP000886611">
    <property type="component" value="Unassembled WGS sequence"/>
</dbReference>
<keyword evidence="4 5" id="KW-0472">Membrane</keyword>
<feature type="domain" description="MARVEL" evidence="7">
    <location>
        <begin position="18"/>
        <end position="159"/>
    </location>
</feature>
<reference evidence="8 9" key="1">
    <citation type="journal article" date="2021" name="Cell">
        <title>Tracing the genetic footprints of vertebrate landing in non-teleost ray-finned fishes.</title>
        <authorList>
            <person name="Bi X."/>
            <person name="Wang K."/>
            <person name="Yang L."/>
            <person name="Pan H."/>
            <person name="Jiang H."/>
            <person name="Wei Q."/>
            <person name="Fang M."/>
            <person name="Yu H."/>
            <person name="Zhu C."/>
            <person name="Cai Y."/>
            <person name="He Y."/>
            <person name="Gan X."/>
            <person name="Zeng H."/>
            <person name="Yu D."/>
            <person name="Zhu Y."/>
            <person name="Jiang H."/>
            <person name="Qiu Q."/>
            <person name="Yang H."/>
            <person name="Zhang Y.E."/>
            <person name="Wang W."/>
            <person name="Zhu M."/>
            <person name="He S."/>
            <person name="Zhang G."/>
        </authorList>
    </citation>
    <scope>NUCLEOTIDE SEQUENCE [LARGE SCALE GENOMIC DNA]</scope>
    <source>
        <strain evidence="8">Bchr_013</strain>
    </source>
</reference>
<comment type="subcellular location">
    <subcellularLocation>
        <location evidence="1">Membrane</location>
        <topology evidence="1">Multi-pass membrane protein</topology>
    </subcellularLocation>
</comment>
<comment type="caution">
    <text evidence="8">The sequence shown here is derived from an EMBL/GenBank/DDBJ whole genome shotgun (WGS) entry which is preliminary data.</text>
</comment>
<dbReference type="EMBL" id="JAATIS010004040">
    <property type="protein sequence ID" value="KAG2463348.1"/>
    <property type="molecule type" value="Genomic_DNA"/>
</dbReference>
<proteinExistence type="predicted"/>
<dbReference type="GO" id="GO:0019911">
    <property type="term" value="F:structural constituent of myelin sheath"/>
    <property type="evidence" value="ECO:0007669"/>
    <property type="project" value="TreeGrafter"/>
</dbReference>
<dbReference type="RefSeq" id="XP_039630181.1">
    <property type="nucleotide sequence ID" value="XM_039774247.1"/>
</dbReference>
<dbReference type="Pfam" id="PF01284">
    <property type="entry name" value="MARVEL"/>
    <property type="match status" value="1"/>
</dbReference>
<dbReference type="GeneID" id="120542094"/>
<feature type="transmembrane region" description="Helical" evidence="6">
    <location>
        <begin position="132"/>
        <end position="153"/>
    </location>
</feature>
<evidence type="ECO:0000256" key="3">
    <source>
        <dbReference type="ARBA" id="ARBA00022989"/>
    </source>
</evidence>
<evidence type="ECO:0000256" key="4">
    <source>
        <dbReference type="ARBA" id="ARBA00023136"/>
    </source>
</evidence>
<evidence type="ECO:0000256" key="5">
    <source>
        <dbReference type="PROSITE-ProRule" id="PRU00581"/>
    </source>
</evidence>
<feature type="non-terminal residue" evidence="8">
    <location>
        <position position="166"/>
    </location>
</feature>
<name>A0A8X8BMC5_POLSE</name>
<organism evidence="8 9">
    <name type="scientific">Polypterus senegalus</name>
    <name type="common">Senegal bichir</name>
    <dbReference type="NCBI Taxonomy" id="55291"/>
    <lineage>
        <taxon>Eukaryota</taxon>
        <taxon>Metazoa</taxon>
        <taxon>Chordata</taxon>
        <taxon>Craniata</taxon>
        <taxon>Vertebrata</taxon>
        <taxon>Euteleostomi</taxon>
        <taxon>Actinopterygii</taxon>
        <taxon>Polypteriformes</taxon>
        <taxon>Polypteridae</taxon>
        <taxon>Polypterus</taxon>
    </lineage>
</organism>
<evidence type="ECO:0000313" key="9">
    <source>
        <dbReference type="Proteomes" id="UP000886611"/>
    </source>
</evidence>
<evidence type="ECO:0000256" key="2">
    <source>
        <dbReference type="ARBA" id="ARBA00022692"/>
    </source>
</evidence>
<evidence type="ECO:0000256" key="1">
    <source>
        <dbReference type="ARBA" id="ARBA00004141"/>
    </source>
</evidence>
<dbReference type="GO" id="GO:0042552">
    <property type="term" value="P:myelination"/>
    <property type="evidence" value="ECO:0007669"/>
    <property type="project" value="TreeGrafter"/>
</dbReference>
<evidence type="ECO:0000313" key="8">
    <source>
        <dbReference type="EMBL" id="KAG2463348.1"/>
    </source>
</evidence>
<dbReference type="InterPro" id="IPR008253">
    <property type="entry name" value="Marvel"/>
</dbReference>
<gene>
    <name evidence="8" type="primary">Marveld1</name>
    <name evidence="8" type="ORF">GTO96_0001629</name>
</gene>
<dbReference type="OrthoDB" id="9938733at2759"/>
<dbReference type="InterPro" id="IPR050578">
    <property type="entry name" value="MARVEL-CKLF_proteins"/>
</dbReference>
<dbReference type="PANTHER" id="PTHR22776">
    <property type="entry name" value="MARVEL-CONTAINING POTENTIAL LIPID RAFT-ASSOCIATED PROTEIN"/>
    <property type="match status" value="1"/>
</dbReference>